<gene>
    <name evidence="1" type="ORF">BQ8482_160119</name>
</gene>
<reference evidence="2" key="1">
    <citation type="submission" date="2016-12" db="EMBL/GenBank/DDBJ databases">
        <authorList>
            <person name="Brunel B."/>
        </authorList>
    </citation>
    <scope>NUCLEOTIDE SEQUENCE [LARGE SCALE GENOMIC DNA]</scope>
</reference>
<protein>
    <submittedName>
        <fullName evidence="1">Uncharacterized protein</fullName>
    </submittedName>
</protein>
<sequence length="38" mass="4108">MKEGALACRGKAHLGPERALLDGFLHTASEREDVNRSA</sequence>
<dbReference type="EMBL" id="FUIG01000022">
    <property type="protein sequence ID" value="SJM30644.1"/>
    <property type="molecule type" value="Genomic_DNA"/>
</dbReference>
<dbReference type="AlphaFoldDB" id="A0A2P9AHM3"/>
<keyword evidence="2" id="KW-1185">Reference proteome</keyword>
<name>A0A2P9AHM3_9HYPH</name>
<evidence type="ECO:0000313" key="1">
    <source>
        <dbReference type="EMBL" id="SJM30644.1"/>
    </source>
</evidence>
<proteinExistence type="predicted"/>
<organism evidence="1 2">
    <name type="scientific">Mesorhizobium delmotii</name>
    <dbReference type="NCBI Taxonomy" id="1631247"/>
    <lineage>
        <taxon>Bacteria</taxon>
        <taxon>Pseudomonadati</taxon>
        <taxon>Pseudomonadota</taxon>
        <taxon>Alphaproteobacteria</taxon>
        <taxon>Hyphomicrobiales</taxon>
        <taxon>Phyllobacteriaceae</taxon>
        <taxon>Mesorhizobium</taxon>
    </lineage>
</organism>
<evidence type="ECO:0000313" key="2">
    <source>
        <dbReference type="Proteomes" id="UP000245698"/>
    </source>
</evidence>
<accession>A0A2P9AHM3</accession>
<dbReference type="Proteomes" id="UP000245698">
    <property type="component" value="Unassembled WGS sequence"/>
</dbReference>